<dbReference type="CDD" id="cd19979">
    <property type="entry name" value="PBP1_ABC_ligand_binding-like"/>
    <property type="match status" value="1"/>
</dbReference>
<dbReference type="Pfam" id="PF13458">
    <property type="entry name" value="Peripla_BP_6"/>
    <property type="match status" value="1"/>
</dbReference>
<dbReference type="InterPro" id="IPR051010">
    <property type="entry name" value="BCAA_transport"/>
</dbReference>
<dbReference type="RefSeq" id="WP_231701277.1">
    <property type="nucleotide sequence ID" value="NZ_CAXIBE010000013.1"/>
</dbReference>
<protein>
    <submittedName>
        <fullName evidence="4">ABC transporter substrate-binding protein</fullName>
    </submittedName>
</protein>
<reference evidence="4" key="1">
    <citation type="submission" date="2023-07" db="EMBL/GenBank/DDBJ databases">
        <title>Genome content predicts the carbon catabolic preferences of heterotrophic bacteria.</title>
        <authorList>
            <person name="Gralka M."/>
        </authorList>
    </citation>
    <scope>NUCLEOTIDE SEQUENCE</scope>
    <source>
        <strain evidence="4">F2M12</strain>
    </source>
</reference>
<dbReference type="Proteomes" id="UP001170717">
    <property type="component" value="Unassembled WGS sequence"/>
</dbReference>
<evidence type="ECO:0000313" key="4">
    <source>
        <dbReference type="EMBL" id="MDO6576358.1"/>
    </source>
</evidence>
<evidence type="ECO:0000256" key="1">
    <source>
        <dbReference type="ARBA" id="ARBA00010062"/>
    </source>
</evidence>
<dbReference type="Gene3D" id="3.40.50.2300">
    <property type="match status" value="2"/>
</dbReference>
<name>A0AAW7YZE5_9ALTE</name>
<dbReference type="InterPro" id="IPR028082">
    <property type="entry name" value="Peripla_BP_I"/>
</dbReference>
<feature type="domain" description="Leucine-binding protein" evidence="3">
    <location>
        <begin position="50"/>
        <end position="405"/>
    </location>
</feature>
<dbReference type="InterPro" id="IPR028081">
    <property type="entry name" value="Leu-bd"/>
</dbReference>
<evidence type="ECO:0000259" key="3">
    <source>
        <dbReference type="Pfam" id="PF13458"/>
    </source>
</evidence>
<keyword evidence="2" id="KW-0732">Signal</keyword>
<accession>A0AAW7YZE5</accession>
<organism evidence="4 5">
    <name type="scientific">Alteromonas stellipolaris</name>
    <dbReference type="NCBI Taxonomy" id="233316"/>
    <lineage>
        <taxon>Bacteria</taxon>
        <taxon>Pseudomonadati</taxon>
        <taxon>Pseudomonadota</taxon>
        <taxon>Gammaproteobacteria</taxon>
        <taxon>Alteromonadales</taxon>
        <taxon>Alteromonadaceae</taxon>
        <taxon>Alteromonas/Salinimonas group</taxon>
        <taxon>Alteromonas</taxon>
    </lineage>
</organism>
<evidence type="ECO:0000256" key="2">
    <source>
        <dbReference type="ARBA" id="ARBA00022729"/>
    </source>
</evidence>
<gene>
    <name evidence="4" type="ORF">Q4527_03105</name>
</gene>
<comment type="caution">
    <text evidence="4">The sequence shown here is derived from an EMBL/GenBank/DDBJ whole genome shotgun (WGS) entry which is preliminary data.</text>
</comment>
<sequence length="413" mass="45474">MEGKTNQLMLYNYKPYPQLQDFMRLRFTFWLLTLLMLSFHSNGSETSTPLYIGIDADFSAVAVDGGVAIKRGVELAVDEINKKGGLLGRPVDILLKDHRGNPARGIHNIKQFATNSDLIAVIGGVHTPVALAELETVHQLNLLYLVPWAAGTQVVDNQYTPNNVFRVSVRDAEAGKVLIQHVASRGIKRVALVLERTGWGRSNETSLSLAAAEMGITITTTRWINWQQKKFEEDISAIKSDKAEAIVLVANAPEGALVVNELAAQNLTAFPVVSHWGIASGNFIERLNVEPDLLNLSVLQTFHFDYQKHAKAQQLLEAYHRKYGLIAPEAIHAVTGIAHAYDLVNMLALAVTKAGTTDVDALRNTLEDLGTFDGALKTYDPAFTPTQHDALMAKDYFMASFDKKGNLVVLENQ</sequence>
<dbReference type="PANTHER" id="PTHR30483:SF6">
    <property type="entry name" value="PERIPLASMIC BINDING PROTEIN OF ABC TRANSPORTER FOR NATURAL AMINO ACIDS"/>
    <property type="match status" value="1"/>
</dbReference>
<dbReference type="PANTHER" id="PTHR30483">
    <property type="entry name" value="LEUCINE-SPECIFIC-BINDING PROTEIN"/>
    <property type="match status" value="1"/>
</dbReference>
<dbReference type="EMBL" id="JAUOQI010000002">
    <property type="protein sequence ID" value="MDO6576358.1"/>
    <property type="molecule type" value="Genomic_DNA"/>
</dbReference>
<proteinExistence type="inferred from homology"/>
<comment type="similarity">
    <text evidence="1">Belongs to the leucine-binding protein family.</text>
</comment>
<evidence type="ECO:0000313" key="5">
    <source>
        <dbReference type="Proteomes" id="UP001170717"/>
    </source>
</evidence>
<dbReference type="SUPFAM" id="SSF53822">
    <property type="entry name" value="Periplasmic binding protein-like I"/>
    <property type="match status" value="1"/>
</dbReference>
<dbReference type="GeneID" id="83257060"/>
<dbReference type="AlphaFoldDB" id="A0AAW7YZE5"/>